<proteinExistence type="inferred from homology"/>
<dbReference type="NCBIfam" id="NF009381">
    <property type="entry name" value="PRK12740.1-5"/>
    <property type="match status" value="1"/>
</dbReference>
<dbReference type="PROSITE" id="PS00301">
    <property type="entry name" value="G_TR_1"/>
    <property type="match status" value="1"/>
</dbReference>
<dbReference type="PROSITE" id="PS51722">
    <property type="entry name" value="G_TR_2"/>
    <property type="match status" value="1"/>
</dbReference>
<dbReference type="SMART" id="SM00889">
    <property type="entry name" value="EFG_IV"/>
    <property type="match status" value="1"/>
</dbReference>
<gene>
    <name evidence="7 11" type="primary">fusA</name>
    <name evidence="11" type="ORF">GT409_01905</name>
</gene>
<dbReference type="InterPro" id="IPR005517">
    <property type="entry name" value="Transl_elong_EFG/EF2_IV"/>
</dbReference>
<dbReference type="InterPro" id="IPR020568">
    <property type="entry name" value="Ribosomal_Su5_D2-typ_SF"/>
</dbReference>
<evidence type="ECO:0000256" key="5">
    <source>
        <dbReference type="ARBA" id="ARBA00023134"/>
    </source>
</evidence>
<dbReference type="InterPro" id="IPR035647">
    <property type="entry name" value="EFG_III/V"/>
</dbReference>
<dbReference type="InterPro" id="IPR004540">
    <property type="entry name" value="Transl_elong_EFG/EF2"/>
</dbReference>
<sequence>MSVVVSKDGKKCSGVAPSQREDASRGRALSSIRNIGIVAHIDAGKTTTTERILYYTGRVYKIGEVHEGTAVMDWMEQEQERGITITSAATTCFWRDRQINIIDTPGHVDFTVEVERSLRVLDGAVGVFCGVGGVQPQSETVWRQAKKYNVPCLAFINKMDRMGANFDAVVQQMREKLAAPAVPVQLPIGAAETFSGIIDLVHMKAYTFSEETLGSDVVEIPVPEELASKAEEMRAALVEKAAESDETLLEAYLENSDVSADLLVPAIRSAAISGDMVPVLCGSSLKNKGVQPLLDAVVDYLPSPVDIPAVKGIHPKTEAEETREASDFEPLSGLAFKMATDSFVGKLVFVRIYSGKLEKRQNVFNPRTRKREKIGRLLRLHANSREDVEVLFSGEIGAIAGLKQFTTGDTLCVENSPIVLESIEFPEPVIAMAIEPKTQADRDSLTAALQSMMDEDPTFRVTTNEDTGQTIVNGMGELHLEIIKDRILREFKVRANAGKPVVAYRESAQKVGTGTFTFEREIGGRGHFAKLVIEVSPRQRGEGNQIDLSVSNEVIPAEFHLPIRQGISDALMTGVLGNYPLVDIHVNVTGGEAHPVDSSEMAFRTAAVMALREAVGESSPTLLEPIMKLEIIVPEEHLGDVMNDLNGRRGRIREIEARDAVQIVHVDVPLAEMFGYATTLRSLTKGRASYTMEPQSFEAVPDSMQETILNRY</sequence>
<protein>
    <recommendedName>
        <fullName evidence="7 8">Elongation factor G</fullName>
        <shortName evidence="7">EF-G</shortName>
    </recommendedName>
</protein>
<dbReference type="SUPFAM" id="SSF54211">
    <property type="entry name" value="Ribosomal protein S5 domain 2-like"/>
    <property type="match status" value="1"/>
</dbReference>
<dbReference type="InterPro" id="IPR000795">
    <property type="entry name" value="T_Tr_GTP-bd_dom"/>
</dbReference>
<dbReference type="SUPFAM" id="SSF54980">
    <property type="entry name" value="EF-G C-terminal domain-like"/>
    <property type="match status" value="2"/>
</dbReference>
<dbReference type="GO" id="GO:0003924">
    <property type="term" value="F:GTPase activity"/>
    <property type="evidence" value="ECO:0007669"/>
    <property type="project" value="InterPro"/>
</dbReference>
<dbReference type="SUPFAM" id="SSF50447">
    <property type="entry name" value="Translation proteins"/>
    <property type="match status" value="1"/>
</dbReference>
<evidence type="ECO:0000256" key="7">
    <source>
        <dbReference type="HAMAP-Rule" id="MF_00054"/>
    </source>
</evidence>
<dbReference type="GO" id="GO:0003746">
    <property type="term" value="F:translation elongation factor activity"/>
    <property type="evidence" value="ECO:0007669"/>
    <property type="project" value="UniProtKB-UniRule"/>
</dbReference>
<dbReference type="PANTHER" id="PTHR43261:SF1">
    <property type="entry name" value="RIBOSOME-RELEASING FACTOR 2, MITOCHONDRIAL"/>
    <property type="match status" value="1"/>
</dbReference>
<evidence type="ECO:0000256" key="8">
    <source>
        <dbReference type="NCBIfam" id="TIGR00484"/>
    </source>
</evidence>
<dbReference type="CDD" id="cd04088">
    <property type="entry name" value="EFG_mtEFG_II"/>
    <property type="match status" value="1"/>
</dbReference>
<dbReference type="GO" id="GO:0032790">
    <property type="term" value="P:ribosome disassembly"/>
    <property type="evidence" value="ECO:0007669"/>
    <property type="project" value="TreeGrafter"/>
</dbReference>
<dbReference type="NCBIfam" id="TIGR00231">
    <property type="entry name" value="small_GTP"/>
    <property type="match status" value="1"/>
</dbReference>
<dbReference type="PRINTS" id="PR00315">
    <property type="entry name" value="ELONGATNFCT"/>
</dbReference>
<evidence type="ECO:0000259" key="10">
    <source>
        <dbReference type="PROSITE" id="PS51722"/>
    </source>
</evidence>
<dbReference type="Gene3D" id="3.30.230.10">
    <property type="match status" value="1"/>
</dbReference>
<dbReference type="InterPro" id="IPR009000">
    <property type="entry name" value="Transl_B-barrel_sf"/>
</dbReference>
<dbReference type="Gene3D" id="3.40.50.300">
    <property type="entry name" value="P-loop containing nucleotide triphosphate hydrolases"/>
    <property type="match status" value="1"/>
</dbReference>
<evidence type="ECO:0000256" key="1">
    <source>
        <dbReference type="ARBA" id="ARBA00005870"/>
    </source>
</evidence>
<evidence type="ECO:0000256" key="4">
    <source>
        <dbReference type="ARBA" id="ARBA00022917"/>
    </source>
</evidence>
<dbReference type="Gene3D" id="3.30.70.870">
    <property type="entry name" value="Elongation Factor G (Translational Gtpase), domain 3"/>
    <property type="match status" value="1"/>
</dbReference>
<dbReference type="FunFam" id="3.40.50.300:FF:000029">
    <property type="entry name" value="Elongation factor G"/>
    <property type="match status" value="1"/>
</dbReference>
<dbReference type="SMART" id="SM00838">
    <property type="entry name" value="EFG_C"/>
    <property type="match status" value="1"/>
</dbReference>
<dbReference type="KEGG" id="taer:GT409_01905"/>
<dbReference type="InterPro" id="IPR005225">
    <property type="entry name" value="Small_GTP-bd"/>
</dbReference>
<feature type="region of interest" description="Disordered" evidence="9">
    <location>
        <begin position="1"/>
        <end position="27"/>
    </location>
</feature>
<dbReference type="InterPro" id="IPR009022">
    <property type="entry name" value="EFG_III"/>
</dbReference>
<dbReference type="GO" id="GO:0005525">
    <property type="term" value="F:GTP binding"/>
    <property type="evidence" value="ECO:0007669"/>
    <property type="project" value="UniProtKB-UniRule"/>
</dbReference>
<keyword evidence="12" id="KW-1185">Reference proteome</keyword>
<dbReference type="InterPro" id="IPR035649">
    <property type="entry name" value="EFG_V"/>
</dbReference>
<dbReference type="FunFam" id="3.30.70.240:FF:000001">
    <property type="entry name" value="Elongation factor G"/>
    <property type="match status" value="1"/>
</dbReference>
<evidence type="ECO:0000256" key="9">
    <source>
        <dbReference type="SAM" id="MobiDB-lite"/>
    </source>
</evidence>
<comment type="function">
    <text evidence="6 7">Catalyzes the GTP-dependent ribosomal translocation step during translation elongation. During this step, the ribosome changes from the pre-translocational (PRE) to the post-translocational (POST) state as the newly formed A-site-bound peptidyl-tRNA and P-site-bound deacylated tRNA move to the P and E sites, respectively. Catalyzes the coordinated movement of the two tRNA molecules, the mRNA and conformational changes in the ribosome.</text>
</comment>
<dbReference type="InterPro" id="IPR053905">
    <property type="entry name" value="EF-G-like_DII"/>
</dbReference>
<evidence type="ECO:0000256" key="6">
    <source>
        <dbReference type="ARBA" id="ARBA00024731"/>
    </source>
</evidence>
<dbReference type="Gene3D" id="3.30.70.240">
    <property type="match status" value="1"/>
</dbReference>
<dbReference type="PANTHER" id="PTHR43261">
    <property type="entry name" value="TRANSLATION ELONGATION FACTOR G-RELATED"/>
    <property type="match status" value="1"/>
</dbReference>
<feature type="domain" description="Tr-type G" evidence="10">
    <location>
        <begin position="30"/>
        <end position="305"/>
    </location>
</feature>
<dbReference type="Pfam" id="PF14492">
    <property type="entry name" value="EFG_III"/>
    <property type="match status" value="1"/>
</dbReference>
<dbReference type="InterPro" id="IPR000640">
    <property type="entry name" value="EFG_V-like"/>
</dbReference>
<dbReference type="Pfam" id="PF00009">
    <property type="entry name" value="GTP_EFTU"/>
    <property type="match status" value="1"/>
</dbReference>
<dbReference type="NCBIfam" id="TIGR00484">
    <property type="entry name" value="EF-G"/>
    <property type="match status" value="1"/>
</dbReference>
<keyword evidence="7" id="KW-0963">Cytoplasm</keyword>
<keyword evidence="3 7" id="KW-0251">Elongation factor</keyword>
<comment type="similarity">
    <text evidence="1 7">Belongs to the TRAFAC class translation factor GTPase superfamily. Classic translation factor GTPase family. EF-G/EF-2 subfamily.</text>
</comment>
<organism evidence="11 12">
    <name type="scientific">Tichowtungia aerotolerans</name>
    <dbReference type="NCBI Taxonomy" id="2697043"/>
    <lineage>
        <taxon>Bacteria</taxon>
        <taxon>Pseudomonadati</taxon>
        <taxon>Kiritimatiellota</taxon>
        <taxon>Tichowtungiia</taxon>
        <taxon>Tichowtungiales</taxon>
        <taxon>Tichowtungiaceae</taxon>
        <taxon>Tichowtungia</taxon>
    </lineage>
</organism>
<dbReference type="CDD" id="cd16262">
    <property type="entry name" value="EFG_III"/>
    <property type="match status" value="1"/>
</dbReference>
<dbReference type="Gene3D" id="2.40.30.10">
    <property type="entry name" value="Translation factors"/>
    <property type="match status" value="1"/>
</dbReference>
<dbReference type="SUPFAM" id="SSF52540">
    <property type="entry name" value="P-loop containing nucleoside triphosphate hydrolases"/>
    <property type="match status" value="1"/>
</dbReference>
<keyword evidence="4 7" id="KW-0648">Protein biosynthesis</keyword>
<dbReference type="CDD" id="cd03713">
    <property type="entry name" value="EFG_mtEFG_C"/>
    <property type="match status" value="1"/>
</dbReference>
<dbReference type="InterPro" id="IPR014721">
    <property type="entry name" value="Ribsml_uS5_D2-typ_fold_subgr"/>
</dbReference>
<feature type="binding site" evidence="7">
    <location>
        <begin position="103"/>
        <end position="107"/>
    </location>
    <ligand>
        <name>GTP</name>
        <dbReference type="ChEBI" id="CHEBI:37565"/>
    </ligand>
</feature>
<reference evidence="11 12" key="1">
    <citation type="submission" date="2020-01" db="EMBL/GenBank/DDBJ databases">
        <title>Ponticoccus aerotolerans gen. nov., sp. nov., an anaerobic bacterium and proposal of Ponticoccusceae fam. nov., Ponticoccusles ord. nov. and Ponticoccuse classis nov. in the phylum Kiritimatiellaeota.</title>
        <authorList>
            <person name="Zhou L.Y."/>
            <person name="Du Z.J."/>
        </authorList>
    </citation>
    <scope>NUCLEOTIDE SEQUENCE [LARGE SCALE GENOMIC DNA]</scope>
    <source>
        <strain evidence="11 12">S-5007</strain>
    </source>
</reference>
<accession>A0A6P1M342</accession>
<dbReference type="InterPro" id="IPR041095">
    <property type="entry name" value="EFG_II"/>
</dbReference>
<dbReference type="EMBL" id="CP047593">
    <property type="protein sequence ID" value="QHI68257.1"/>
    <property type="molecule type" value="Genomic_DNA"/>
</dbReference>
<dbReference type="AlphaFoldDB" id="A0A6P1M342"/>
<keyword evidence="2 7" id="KW-0547">Nucleotide-binding</keyword>
<evidence type="ECO:0000256" key="3">
    <source>
        <dbReference type="ARBA" id="ARBA00022768"/>
    </source>
</evidence>
<dbReference type="InterPro" id="IPR031157">
    <property type="entry name" value="G_TR_CS"/>
</dbReference>
<comment type="subcellular location">
    <subcellularLocation>
        <location evidence="7">Cytoplasm</location>
    </subcellularLocation>
</comment>
<dbReference type="Proteomes" id="UP000464954">
    <property type="component" value="Chromosome"/>
</dbReference>
<dbReference type="Pfam" id="PF03764">
    <property type="entry name" value="EFG_IV"/>
    <property type="match status" value="1"/>
</dbReference>
<dbReference type="GO" id="GO:0005737">
    <property type="term" value="C:cytoplasm"/>
    <property type="evidence" value="ECO:0007669"/>
    <property type="project" value="UniProtKB-SubCell"/>
</dbReference>
<feature type="binding site" evidence="7">
    <location>
        <begin position="39"/>
        <end position="46"/>
    </location>
    <ligand>
        <name>GTP</name>
        <dbReference type="ChEBI" id="CHEBI:37565"/>
    </ligand>
</feature>
<keyword evidence="5 7" id="KW-0342">GTP-binding</keyword>
<feature type="binding site" evidence="7">
    <location>
        <begin position="157"/>
        <end position="160"/>
    </location>
    <ligand>
        <name>GTP</name>
        <dbReference type="ChEBI" id="CHEBI:37565"/>
    </ligand>
</feature>
<evidence type="ECO:0000256" key="2">
    <source>
        <dbReference type="ARBA" id="ARBA00022741"/>
    </source>
</evidence>
<dbReference type="Pfam" id="PF22042">
    <property type="entry name" value="EF-G_D2"/>
    <property type="match status" value="1"/>
</dbReference>
<dbReference type="FunFam" id="3.30.70.870:FF:000001">
    <property type="entry name" value="Elongation factor G"/>
    <property type="match status" value="1"/>
</dbReference>
<dbReference type="InterPro" id="IPR027417">
    <property type="entry name" value="P-loop_NTPase"/>
</dbReference>
<dbReference type="FunFam" id="2.40.30.10:FF:000006">
    <property type="entry name" value="Elongation factor G"/>
    <property type="match status" value="1"/>
</dbReference>
<evidence type="ECO:0000313" key="12">
    <source>
        <dbReference type="Proteomes" id="UP000464954"/>
    </source>
</evidence>
<evidence type="ECO:0000313" key="11">
    <source>
        <dbReference type="EMBL" id="QHI68257.1"/>
    </source>
</evidence>
<dbReference type="Pfam" id="PF00679">
    <property type="entry name" value="EFG_C"/>
    <property type="match status" value="1"/>
</dbReference>
<name>A0A6P1M342_9BACT</name>
<dbReference type="HAMAP" id="MF_00054_B">
    <property type="entry name" value="EF_G_EF_2_B"/>
    <property type="match status" value="1"/>
</dbReference>
<dbReference type="CDD" id="cd01886">
    <property type="entry name" value="EF-G"/>
    <property type="match status" value="1"/>
</dbReference>